<sequence length="62" mass="7085">MARWTSRSRGDEMADLPCDEDLGVVCQCANSPALKLAAKRSTNFLQIQFRFNSDSIQIQFRF</sequence>
<accession>A0A0M8P098</accession>
<feature type="non-terminal residue" evidence="1">
    <location>
        <position position="62"/>
    </location>
</feature>
<evidence type="ECO:0000313" key="2">
    <source>
        <dbReference type="Proteomes" id="UP000037696"/>
    </source>
</evidence>
<dbReference type="EMBL" id="LHQQ01000242">
    <property type="protein sequence ID" value="KOS38634.1"/>
    <property type="molecule type" value="Genomic_DNA"/>
</dbReference>
<protein>
    <submittedName>
        <fullName evidence="1">Uncharacterized protein</fullName>
    </submittedName>
</protein>
<organism evidence="1 2">
    <name type="scientific">Penicillium nordicum</name>
    <dbReference type="NCBI Taxonomy" id="229535"/>
    <lineage>
        <taxon>Eukaryota</taxon>
        <taxon>Fungi</taxon>
        <taxon>Dikarya</taxon>
        <taxon>Ascomycota</taxon>
        <taxon>Pezizomycotina</taxon>
        <taxon>Eurotiomycetes</taxon>
        <taxon>Eurotiomycetidae</taxon>
        <taxon>Eurotiales</taxon>
        <taxon>Aspergillaceae</taxon>
        <taxon>Penicillium</taxon>
    </lineage>
</organism>
<name>A0A0M8P098_9EURO</name>
<evidence type="ECO:0000313" key="1">
    <source>
        <dbReference type="EMBL" id="KOS38634.1"/>
    </source>
</evidence>
<gene>
    <name evidence="1" type="ORF">ACN38_g10534</name>
</gene>
<dbReference type="AlphaFoldDB" id="A0A0M8P098"/>
<dbReference type="Proteomes" id="UP000037696">
    <property type="component" value="Unassembled WGS sequence"/>
</dbReference>
<comment type="caution">
    <text evidence="1">The sequence shown here is derived from an EMBL/GenBank/DDBJ whole genome shotgun (WGS) entry which is preliminary data.</text>
</comment>
<reference evidence="1 2" key="1">
    <citation type="submission" date="2015-08" db="EMBL/GenBank/DDBJ databases">
        <title>Genome sequencing of Penicillium nordicum.</title>
        <authorList>
            <person name="Nguyen H.D."/>
            <person name="Seifert K.A."/>
        </authorList>
    </citation>
    <scope>NUCLEOTIDE SEQUENCE [LARGE SCALE GENOMIC DNA]</scope>
    <source>
        <strain evidence="1 2">DAOMC 185683</strain>
    </source>
</reference>
<keyword evidence="2" id="KW-1185">Reference proteome</keyword>
<proteinExistence type="predicted"/>